<keyword evidence="3" id="KW-0949">S-adenosyl-L-methionine</keyword>
<evidence type="ECO:0000256" key="1">
    <source>
        <dbReference type="ARBA" id="ARBA00022603"/>
    </source>
</evidence>
<name>A0ABP6T647_9ACTN</name>
<evidence type="ECO:0000256" key="4">
    <source>
        <dbReference type="SAM" id="MobiDB-lite"/>
    </source>
</evidence>
<feature type="region of interest" description="Disordered" evidence="4">
    <location>
        <begin position="1"/>
        <end position="24"/>
    </location>
</feature>
<dbReference type="Proteomes" id="UP001501676">
    <property type="component" value="Unassembled WGS sequence"/>
</dbReference>
<dbReference type="CDD" id="cd02440">
    <property type="entry name" value="AdoMet_MTases"/>
    <property type="match status" value="1"/>
</dbReference>
<keyword evidence="2" id="KW-0808">Transferase</keyword>
<dbReference type="PANTHER" id="PTHR10509">
    <property type="entry name" value="O-METHYLTRANSFERASE-RELATED"/>
    <property type="match status" value="1"/>
</dbReference>
<dbReference type="Gene3D" id="3.40.50.150">
    <property type="entry name" value="Vaccinia Virus protein VP39"/>
    <property type="match status" value="1"/>
</dbReference>
<comment type="caution">
    <text evidence="5">The sequence shown here is derived from an EMBL/GenBank/DDBJ whole genome shotgun (WGS) entry which is preliminary data.</text>
</comment>
<keyword evidence="6" id="KW-1185">Reference proteome</keyword>
<evidence type="ECO:0000256" key="3">
    <source>
        <dbReference type="ARBA" id="ARBA00022691"/>
    </source>
</evidence>
<proteinExistence type="predicted"/>
<dbReference type="InterPro" id="IPR029063">
    <property type="entry name" value="SAM-dependent_MTases_sf"/>
</dbReference>
<sequence length="228" mass="23556">MDASAHPDTSSFPSRPGNSAGGHGLGRLDVAAEDAILAAARARADELGCLALSPECGAALRVLAAALQAKAVVEVGTGTGVSGLWVLRGMRPDGVLTSIDAEAELQGAARLAFREAGVPASRARLINGRALEVLPRLADGYYDLVLISDAPVAEYPDYLVESLRLLRPGGAVAFGGVLLGGRVADSSVRDPITVVLRELLRTIRDHQTLTPAILPVDDGLLVAVKRAG</sequence>
<reference evidence="6" key="1">
    <citation type="journal article" date="2019" name="Int. J. Syst. Evol. Microbiol.">
        <title>The Global Catalogue of Microorganisms (GCM) 10K type strain sequencing project: providing services to taxonomists for standard genome sequencing and annotation.</title>
        <authorList>
            <consortium name="The Broad Institute Genomics Platform"/>
            <consortium name="The Broad Institute Genome Sequencing Center for Infectious Disease"/>
            <person name="Wu L."/>
            <person name="Ma J."/>
        </authorList>
    </citation>
    <scope>NUCLEOTIDE SEQUENCE [LARGE SCALE GENOMIC DNA]</scope>
    <source>
        <strain evidence="6">JCM 9458</strain>
    </source>
</reference>
<accession>A0ABP6T647</accession>
<feature type="compositionally biased region" description="Polar residues" evidence="4">
    <location>
        <begin position="7"/>
        <end position="17"/>
    </location>
</feature>
<dbReference type="SUPFAM" id="SSF53335">
    <property type="entry name" value="S-adenosyl-L-methionine-dependent methyltransferases"/>
    <property type="match status" value="1"/>
</dbReference>
<dbReference type="EMBL" id="BAAAYN010000041">
    <property type="protein sequence ID" value="GAA3393259.1"/>
    <property type="molecule type" value="Genomic_DNA"/>
</dbReference>
<evidence type="ECO:0000313" key="6">
    <source>
        <dbReference type="Proteomes" id="UP001501676"/>
    </source>
</evidence>
<dbReference type="PANTHER" id="PTHR10509:SF85">
    <property type="entry name" value="O-METHYLTRANSFERASE RV1220C-RELATED"/>
    <property type="match status" value="1"/>
</dbReference>
<dbReference type="Pfam" id="PF01596">
    <property type="entry name" value="Methyltransf_3"/>
    <property type="match status" value="1"/>
</dbReference>
<gene>
    <name evidence="5" type="ORF">GCM10020369_58150</name>
</gene>
<protein>
    <submittedName>
        <fullName evidence="5">O-methyltransferase</fullName>
    </submittedName>
</protein>
<dbReference type="InterPro" id="IPR002935">
    <property type="entry name" value="SAM_O-MeTrfase"/>
</dbReference>
<evidence type="ECO:0000313" key="5">
    <source>
        <dbReference type="EMBL" id="GAA3393259.1"/>
    </source>
</evidence>
<organism evidence="5 6">
    <name type="scientific">Cryptosporangium minutisporangium</name>
    <dbReference type="NCBI Taxonomy" id="113569"/>
    <lineage>
        <taxon>Bacteria</taxon>
        <taxon>Bacillati</taxon>
        <taxon>Actinomycetota</taxon>
        <taxon>Actinomycetes</taxon>
        <taxon>Cryptosporangiales</taxon>
        <taxon>Cryptosporangiaceae</taxon>
        <taxon>Cryptosporangium</taxon>
    </lineage>
</organism>
<evidence type="ECO:0000256" key="2">
    <source>
        <dbReference type="ARBA" id="ARBA00022679"/>
    </source>
</evidence>
<keyword evidence="1" id="KW-0489">Methyltransferase</keyword>
<dbReference type="InterPro" id="IPR050362">
    <property type="entry name" value="Cation-dep_OMT"/>
</dbReference>
<dbReference type="PROSITE" id="PS51682">
    <property type="entry name" value="SAM_OMT_I"/>
    <property type="match status" value="1"/>
</dbReference>